<accession>A0A6I2MRS4</accession>
<dbReference type="RefSeq" id="WP_154368459.1">
    <property type="nucleotide sequence ID" value="NZ_WKJH01000024.1"/>
</dbReference>
<comment type="caution">
    <text evidence="1">The sequence shown here is derived from an EMBL/GenBank/DDBJ whole genome shotgun (WGS) entry which is preliminary data.</text>
</comment>
<keyword evidence="2" id="KW-1185">Reference proteome</keyword>
<dbReference type="Proteomes" id="UP000443153">
    <property type="component" value="Unassembled WGS sequence"/>
</dbReference>
<evidence type="ECO:0000313" key="2">
    <source>
        <dbReference type="Proteomes" id="UP000443153"/>
    </source>
</evidence>
<name>A0A6I2MRS4_9FLAO</name>
<dbReference type="AlphaFoldDB" id="A0A6I2MRS4"/>
<protein>
    <submittedName>
        <fullName evidence="1">Uncharacterized protein</fullName>
    </submittedName>
</protein>
<evidence type="ECO:0000313" key="1">
    <source>
        <dbReference type="EMBL" id="MRX65547.1"/>
    </source>
</evidence>
<dbReference type="EMBL" id="WKJH01000024">
    <property type="protein sequence ID" value="MRX65547.1"/>
    <property type="molecule type" value="Genomic_DNA"/>
</dbReference>
<organism evidence="1 2">
    <name type="scientific">Maribacter luteus</name>
    <dbReference type="NCBI Taxonomy" id="2594478"/>
    <lineage>
        <taxon>Bacteria</taxon>
        <taxon>Pseudomonadati</taxon>
        <taxon>Bacteroidota</taxon>
        <taxon>Flavobacteriia</taxon>
        <taxon>Flavobacteriales</taxon>
        <taxon>Flavobacteriaceae</taxon>
        <taxon>Maribacter</taxon>
    </lineage>
</organism>
<dbReference type="OrthoDB" id="2485468at2"/>
<gene>
    <name evidence="1" type="ORF">GJ691_15435</name>
</gene>
<proteinExistence type="predicted"/>
<reference evidence="1 2" key="1">
    <citation type="submission" date="2019-11" db="EMBL/GenBank/DDBJ databases">
        <title>Maribacter lutea sp. nov., a marine bacterium isolated from intertidal sand.</title>
        <authorList>
            <person name="Liu A."/>
        </authorList>
    </citation>
    <scope>NUCLEOTIDE SEQUENCE [LARGE SCALE GENOMIC DNA]</scope>
    <source>
        <strain evidence="1 2">RZ05</strain>
    </source>
</reference>
<sequence length="427" mass="47715">MKKLFIIMIGVSSIGIVTAQKGISISNFIAEKISSSELLISVDYSLTKETDSKDIFIQANPVMKDGRFIYKEVIIDRQPLEANNHQVSFKITKKPGGKDFSSESIRVCVTTNRSILLCEVFPFSFIWNELDVSTVKIDSFTSSETQVEKGETVILSWETENASKVMLGKFGATDFQEVPASGSKTLVIDKTSAYVLMASPKSSKGPAQVESSKLQIEVTNNELDIGSFYASQPTIRRGIETKLLWNVYNADKVTLNGKAVEVYGDLIVSPTSTTRYTLKAQKGDIILEELLSIYVTPFAVPKLSDPIYSLEICKRIETKNGYSKCISSDGPFATGDEIYIMARFKNLPKGNYSVKRITYRGLYFKDKWTKAHEEEGSFDNPDSGERLLTFLIANLGEGAKKLKIIFNDNKETSSEIIYCIDCSRMWE</sequence>